<dbReference type="AlphaFoldDB" id="A0A2J7ZRM1"/>
<dbReference type="EMBL" id="PGGS01000574">
    <property type="protein sequence ID" value="PNH02924.1"/>
    <property type="molecule type" value="Genomic_DNA"/>
</dbReference>
<evidence type="ECO:0000256" key="4">
    <source>
        <dbReference type="ARBA" id="ARBA00022692"/>
    </source>
</evidence>
<keyword evidence="11" id="KW-1185">Reference proteome</keyword>
<name>A0A2J7ZRM1_9CHLO</name>
<evidence type="ECO:0000256" key="8">
    <source>
        <dbReference type="SAM" id="Phobius"/>
    </source>
</evidence>
<evidence type="ECO:0000313" key="11">
    <source>
        <dbReference type="Proteomes" id="UP000236333"/>
    </source>
</evidence>
<dbReference type="FunFam" id="1.20.1540.10:FF:000008">
    <property type="entry name" value="RHOMBOID-like protein 13"/>
    <property type="match status" value="1"/>
</dbReference>
<dbReference type="Gene3D" id="1.20.1540.10">
    <property type="entry name" value="Rhomboid-like"/>
    <property type="match status" value="1"/>
</dbReference>
<keyword evidence="4 8" id="KW-0812">Transmembrane</keyword>
<comment type="similarity">
    <text evidence="2">Belongs to the peptidase S54 family.</text>
</comment>
<feature type="transmembrane region" description="Helical" evidence="8">
    <location>
        <begin position="31"/>
        <end position="50"/>
    </location>
</feature>
<keyword evidence="3" id="KW-0645">Protease</keyword>
<sequence>MTTANTPQGASPVVAVVQSWFRALPLCTKSTATLIVCIYLFQLLTGYVELYDVCLSPGSTLHDLQVYRLLSAVLVHGGLLHVAFNMLAFVPMGSSLERTVGTVQFAYLLLLISLLEGLLYVAVSALLAASGLMPGAMASCAVGFSGVIFGLIVIDKAQGSSASSRSILGLFSVPAPAYPWALLVFWQLLMPGVSFLGHLSGVLGGVSRAMGGRASRGAGRVLGGGGSAAVVPVAAAPGTAAALAAEARMGGTGGSGGPKAGR</sequence>
<feature type="transmembrane region" description="Helical" evidence="8">
    <location>
        <begin position="105"/>
        <end position="129"/>
    </location>
</feature>
<proteinExistence type="inferred from homology"/>
<protein>
    <recommendedName>
        <fullName evidence="9">Peptidase S54 rhomboid domain-containing protein</fullName>
    </recommendedName>
</protein>
<dbReference type="OrthoDB" id="10257275at2759"/>
<evidence type="ECO:0000256" key="6">
    <source>
        <dbReference type="ARBA" id="ARBA00022989"/>
    </source>
</evidence>
<dbReference type="PANTHER" id="PTHR43066:SF1">
    <property type="entry name" value="RHOMBOID PROTEIN 2"/>
    <property type="match status" value="1"/>
</dbReference>
<keyword evidence="6 8" id="KW-1133">Transmembrane helix</keyword>
<dbReference type="GO" id="GO:0004252">
    <property type="term" value="F:serine-type endopeptidase activity"/>
    <property type="evidence" value="ECO:0007669"/>
    <property type="project" value="InterPro"/>
</dbReference>
<dbReference type="InterPro" id="IPR035952">
    <property type="entry name" value="Rhomboid-like_sf"/>
</dbReference>
<feature type="transmembrane region" description="Helical" evidence="8">
    <location>
        <begin position="135"/>
        <end position="154"/>
    </location>
</feature>
<evidence type="ECO:0000256" key="5">
    <source>
        <dbReference type="ARBA" id="ARBA00022801"/>
    </source>
</evidence>
<keyword evidence="5" id="KW-0378">Hydrolase</keyword>
<dbReference type="GO" id="GO:0016020">
    <property type="term" value="C:membrane"/>
    <property type="evidence" value="ECO:0007669"/>
    <property type="project" value="UniProtKB-SubCell"/>
</dbReference>
<accession>A0A2J7ZRM1</accession>
<dbReference type="InterPro" id="IPR022764">
    <property type="entry name" value="Peptidase_S54_rhomboid_dom"/>
</dbReference>
<evidence type="ECO:0000256" key="7">
    <source>
        <dbReference type="ARBA" id="ARBA00023136"/>
    </source>
</evidence>
<dbReference type="GO" id="GO:0006508">
    <property type="term" value="P:proteolysis"/>
    <property type="evidence" value="ECO:0007669"/>
    <property type="project" value="UniProtKB-KW"/>
</dbReference>
<evidence type="ECO:0000313" key="10">
    <source>
        <dbReference type="EMBL" id="PNH02924.1"/>
    </source>
</evidence>
<keyword evidence="7 8" id="KW-0472">Membrane</keyword>
<evidence type="ECO:0000259" key="9">
    <source>
        <dbReference type="Pfam" id="PF01694"/>
    </source>
</evidence>
<dbReference type="Proteomes" id="UP000236333">
    <property type="component" value="Unassembled WGS sequence"/>
</dbReference>
<comment type="caution">
    <text evidence="10">The sequence shown here is derived from an EMBL/GenBank/DDBJ whole genome shotgun (WGS) entry which is preliminary data.</text>
</comment>
<dbReference type="Pfam" id="PF01694">
    <property type="entry name" value="Rhomboid"/>
    <property type="match status" value="1"/>
</dbReference>
<organism evidence="10 11">
    <name type="scientific">Tetrabaena socialis</name>
    <dbReference type="NCBI Taxonomy" id="47790"/>
    <lineage>
        <taxon>Eukaryota</taxon>
        <taxon>Viridiplantae</taxon>
        <taxon>Chlorophyta</taxon>
        <taxon>core chlorophytes</taxon>
        <taxon>Chlorophyceae</taxon>
        <taxon>CS clade</taxon>
        <taxon>Chlamydomonadales</taxon>
        <taxon>Tetrabaenaceae</taxon>
        <taxon>Tetrabaena</taxon>
    </lineage>
</organism>
<feature type="transmembrane region" description="Helical" evidence="8">
    <location>
        <begin position="166"/>
        <end position="186"/>
    </location>
</feature>
<comment type="subcellular location">
    <subcellularLocation>
        <location evidence="1">Membrane</location>
        <topology evidence="1">Multi-pass membrane protein</topology>
    </subcellularLocation>
</comment>
<dbReference type="SUPFAM" id="SSF144091">
    <property type="entry name" value="Rhomboid-like"/>
    <property type="match status" value="1"/>
</dbReference>
<gene>
    <name evidence="10" type="ORF">TSOC_011043</name>
</gene>
<reference evidence="10 11" key="1">
    <citation type="journal article" date="2017" name="Mol. Biol. Evol.">
        <title>The 4-celled Tetrabaena socialis nuclear genome reveals the essential components for genetic control of cell number at the origin of multicellularity in the volvocine lineage.</title>
        <authorList>
            <person name="Featherston J."/>
            <person name="Arakaki Y."/>
            <person name="Hanschen E.R."/>
            <person name="Ferris P.J."/>
            <person name="Michod R.E."/>
            <person name="Olson B.J.S.C."/>
            <person name="Nozaki H."/>
            <person name="Durand P.M."/>
        </authorList>
    </citation>
    <scope>NUCLEOTIDE SEQUENCE [LARGE SCALE GENOMIC DNA]</scope>
    <source>
        <strain evidence="10 11">NIES-571</strain>
    </source>
</reference>
<feature type="transmembrane region" description="Helical" evidence="8">
    <location>
        <begin position="70"/>
        <end position="93"/>
    </location>
</feature>
<feature type="domain" description="Peptidase S54 rhomboid" evidence="9">
    <location>
        <begin position="65"/>
        <end position="208"/>
    </location>
</feature>
<evidence type="ECO:0000256" key="3">
    <source>
        <dbReference type="ARBA" id="ARBA00022670"/>
    </source>
</evidence>
<evidence type="ECO:0000256" key="2">
    <source>
        <dbReference type="ARBA" id="ARBA00009045"/>
    </source>
</evidence>
<dbReference type="PANTHER" id="PTHR43066">
    <property type="entry name" value="RHOMBOID-RELATED PROTEIN"/>
    <property type="match status" value="1"/>
</dbReference>
<evidence type="ECO:0000256" key="1">
    <source>
        <dbReference type="ARBA" id="ARBA00004141"/>
    </source>
</evidence>